<accession>A0A6A5GIB5</accession>
<organism evidence="2 3">
    <name type="scientific">Caenorhabditis remanei</name>
    <name type="common">Caenorhabditis vulgaris</name>
    <dbReference type="NCBI Taxonomy" id="31234"/>
    <lineage>
        <taxon>Eukaryota</taxon>
        <taxon>Metazoa</taxon>
        <taxon>Ecdysozoa</taxon>
        <taxon>Nematoda</taxon>
        <taxon>Chromadorea</taxon>
        <taxon>Rhabditida</taxon>
        <taxon>Rhabditina</taxon>
        <taxon>Rhabditomorpha</taxon>
        <taxon>Rhabditoidea</taxon>
        <taxon>Rhabditidae</taxon>
        <taxon>Peloderinae</taxon>
        <taxon>Caenorhabditis</taxon>
    </lineage>
</organism>
<sequence length="97" mass="11466">MLIERRTGFTNTIRVCFWIITALTFLCGVLVVTAFIVFDVGLCCKLKGHGNLSFGFSIDFLWLVVALYALSFFIWLLFVWKYFYHYIPTRFRQQQGY</sequence>
<dbReference type="KEGG" id="crq:GCK72_021495"/>
<evidence type="ECO:0000313" key="2">
    <source>
        <dbReference type="EMBL" id="KAF1754930.1"/>
    </source>
</evidence>
<keyword evidence="1" id="KW-1133">Transmembrane helix</keyword>
<dbReference type="EMBL" id="WUAV01000005">
    <property type="protein sequence ID" value="KAF1754930.1"/>
    <property type="molecule type" value="Genomic_DNA"/>
</dbReference>
<feature type="transmembrane region" description="Helical" evidence="1">
    <location>
        <begin position="12"/>
        <end position="40"/>
    </location>
</feature>
<comment type="caution">
    <text evidence="2">The sequence shown here is derived from an EMBL/GenBank/DDBJ whole genome shotgun (WGS) entry which is preliminary data.</text>
</comment>
<evidence type="ECO:0000313" key="3">
    <source>
        <dbReference type="Proteomes" id="UP000483820"/>
    </source>
</evidence>
<gene>
    <name evidence="2" type="ORF">GCK72_021495</name>
</gene>
<protein>
    <submittedName>
        <fullName evidence="2">Uncharacterized protein</fullName>
    </submittedName>
</protein>
<dbReference type="GeneID" id="78777253"/>
<dbReference type="CTD" id="78777253"/>
<reference evidence="2 3" key="1">
    <citation type="submission" date="2019-12" db="EMBL/GenBank/DDBJ databases">
        <title>Chromosome-level assembly of the Caenorhabditis remanei genome.</title>
        <authorList>
            <person name="Teterina A.A."/>
            <person name="Willis J.H."/>
            <person name="Phillips P.C."/>
        </authorList>
    </citation>
    <scope>NUCLEOTIDE SEQUENCE [LARGE SCALE GENOMIC DNA]</scope>
    <source>
        <strain evidence="2 3">PX506</strain>
        <tissue evidence="2">Whole organism</tissue>
    </source>
</reference>
<keyword evidence="1" id="KW-0812">Transmembrane</keyword>
<dbReference type="AlphaFoldDB" id="A0A6A5GIB5"/>
<dbReference type="RefSeq" id="XP_053583216.1">
    <property type="nucleotide sequence ID" value="XM_053734303.1"/>
</dbReference>
<name>A0A6A5GIB5_CAERE</name>
<keyword evidence="1" id="KW-0472">Membrane</keyword>
<feature type="transmembrane region" description="Helical" evidence="1">
    <location>
        <begin position="60"/>
        <end position="83"/>
    </location>
</feature>
<dbReference type="Proteomes" id="UP000483820">
    <property type="component" value="Chromosome V"/>
</dbReference>
<evidence type="ECO:0000256" key="1">
    <source>
        <dbReference type="SAM" id="Phobius"/>
    </source>
</evidence>
<proteinExistence type="predicted"/>